<proteinExistence type="predicted"/>
<sequence length="126" mass="15004">MNEMKQNPEQYQEMIGEIRDLREKNASVVNDKLKALLNDTNQAVIWPLINENKRILEQMKQERGSMKSREKFEQAKKDVQLQAVQIERDVIQSLFEQGRISRDLARELRQNLNLYETYYFGNEELA</sequence>
<organism evidence="1 2">
    <name type="scientific">Listeria cornellensis FSL F6-0969</name>
    <dbReference type="NCBI Taxonomy" id="1265820"/>
    <lineage>
        <taxon>Bacteria</taxon>
        <taxon>Bacillati</taxon>
        <taxon>Bacillota</taxon>
        <taxon>Bacilli</taxon>
        <taxon>Bacillales</taxon>
        <taxon>Listeriaceae</taxon>
        <taxon>Listeria</taxon>
    </lineage>
</organism>
<evidence type="ECO:0000313" key="1">
    <source>
        <dbReference type="EMBL" id="EUJ31324.1"/>
    </source>
</evidence>
<dbReference type="STRING" id="1265820.PCORN_05893"/>
<dbReference type="PATRIC" id="fig|1265820.5.peg.1156"/>
<protein>
    <submittedName>
        <fullName evidence="1">Na+/H+ antiporter</fullName>
    </submittedName>
</protein>
<evidence type="ECO:0000313" key="2">
    <source>
        <dbReference type="Proteomes" id="UP000019254"/>
    </source>
</evidence>
<accession>W7BX27</accession>
<dbReference type="EMBL" id="AODE01000012">
    <property type="protein sequence ID" value="EUJ31324.1"/>
    <property type="molecule type" value="Genomic_DNA"/>
</dbReference>
<dbReference type="Proteomes" id="UP000019254">
    <property type="component" value="Unassembled WGS sequence"/>
</dbReference>
<gene>
    <name evidence="1" type="ORF">PCORN_05893</name>
</gene>
<comment type="caution">
    <text evidence="1">The sequence shown here is derived from an EMBL/GenBank/DDBJ whole genome shotgun (WGS) entry which is preliminary data.</text>
</comment>
<dbReference type="AlphaFoldDB" id="W7BX27"/>
<keyword evidence="2" id="KW-1185">Reference proteome</keyword>
<reference evidence="1 2" key="1">
    <citation type="journal article" date="2014" name="Int. J. Syst. Evol. Microbiol.">
        <title>Listeria floridensis sp. nov., Listeria aquatica sp. nov., Listeria cornellensis sp. nov., Listeria riparia sp. nov. and Listeria grandensis sp. nov., from agricultural and natural environments.</title>
        <authorList>
            <person name="den Bakker H.C."/>
            <person name="Warchocki S."/>
            <person name="Wright E.M."/>
            <person name="Allred A.F."/>
            <person name="Ahlstrom C."/>
            <person name="Manuel C.S."/>
            <person name="Stasiewicz M.J."/>
            <person name="Burrell A."/>
            <person name="Roof S."/>
            <person name="Strawn L."/>
            <person name="Fortes E.D."/>
            <person name="Nightingale K.K."/>
            <person name="Kephart D."/>
            <person name="Wiedmann M."/>
        </authorList>
    </citation>
    <scope>NUCLEOTIDE SEQUENCE [LARGE SCALE GENOMIC DNA]</scope>
    <source>
        <strain evidence="2">FSL F6-969</strain>
    </source>
</reference>
<name>W7BX27_9LIST</name>